<sequence>MQKLLTALYFRFTLLIPAWSWATVILLLLFAVYFAQDFKLDASADALVLESDQDLRYYRAIRARYGSDDFLVVTYRPQGDLFAKETLADITNLRGKLQKLERVASVTSLLDVPLIDSPRMTLSELQQEIRTLETPGYGHRTGAARIP</sequence>
<evidence type="ECO:0000256" key="1">
    <source>
        <dbReference type="SAM" id="Phobius"/>
    </source>
</evidence>
<keyword evidence="1" id="KW-0812">Transmembrane</keyword>
<evidence type="ECO:0008006" key="4">
    <source>
        <dbReference type="Google" id="ProtNLM"/>
    </source>
</evidence>
<dbReference type="EMBL" id="FMSV02000376">
    <property type="protein sequence ID" value="SEH05734.1"/>
    <property type="molecule type" value="Genomic_DNA"/>
</dbReference>
<evidence type="ECO:0000313" key="3">
    <source>
        <dbReference type="Proteomes" id="UP000236724"/>
    </source>
</evidence>
<dbReference type="Proteomes" id="UP000236724">
    <property type="component" value="Unassembled WGS sequence"/>
</dbReference>
<dbReference type="RefSeq" id="WP_286019222.1">
    <property type="nucleotide sequence ID" value="NZ_FMSV02000376.1"/>
</dbReference>
<keyword evidence="3" id="KW-1185">Reference proteome</keyword>
<gene>
    <name evidence="2" type="ORF">MBHS_01589</name>
</gene>
<organism evidence="2 3">
    <name type="scientific">Candidatus Venteria ishoeyi</name>
    <dbReference type="NCBI Taxonomy" id="1899563"/>
    <lineage>
        <taxon>Bacteria</taxon>
        <taxon>Pseudomonadati</taxon>
        <taxon>Pseudomonadota</taxon>
        <taxon>Gammaproteobacteria</taxon>
        <taxon>Thiotrichales</taxon>
        <taxon>Thiotrichaceae</taxon>
        <taxon>Venteria</taxon>
    </lineage>
</organism>
<name>A0A1H6F9N9_9GAMM</name>
<dbReference type="AlphaFoldDB" id="A0A1H6F9N9"/>
<keyword evidence="1" id="KW-1133">Transmembrane helix</keyword>
<evidence type="ECO:0000313" key="2">
    <source>
        <dbReference type="EMBL" id="SEH05734.1"/>
    </source>
</evidence>
<proteinExistence type="predicted"/>
<reference evidence="2 3" key="1">
    <citation type="submission" date="2016-10" db="EMBL/GenBank/DDBJ databases">
        <authorList>
            <person name="de Groot N.N."/>
        </authorList>
    </citation>
    <scope>NUCLEOTIDE SEQUENCE [LARGE SCALE GENOMIC DNA]</scope>
    <source>
        <strain evidence="2">MBHS1</strain>
    </source>
</reference>
<feature type="transmembrane region" description="Helical" evidence="1">
    <location>
        <begin position="12"/>
        <end position="35"/>
    </location>
</feature>
<protein>
    <recommendedName>
        <fullName evidence="4">MMPL family protein</fullName>
    </recommendedName>
</protein>
<accession>A0A1H6F9N9</accession>
<keyword evidence="1" id="KW-0472">Membrane</keyword>